<reference evidence="2 3" key="1">
    <citation type="journal article" date="2010" name="BMC Genomics">
        <title>Metabolic flexibility revealed in the genome of the cyst-forming alpha-1 proteobacterium Rhodospirillum centenum.</title>
        <authorList>
            <person name="Lu Y.K."/>
            <person name="Marden J."/>
            <person name="Han M."/>
            <person name="Swingley W.D."/>
            <person name="Mastrian S.D."/>
            <person name="Chowdhury S.R."/>
            <person name="Hao J."/>
            <person name="Helmy T."/>
            <person name="Kim S."/>
            <person name="Kurdoglu A.A."/>
            <person name="Matthies H.J."/>
            <person name="Rollo D."/>
            <person name="Stothard P."/>
            <person name="Blankenship R.E."/>
            <person name="Bauer C.E."/>
            <person name="Touchman J.W."/>
        </authorList>
    </citation>
    <scope>NUCLEOTIDE SEQUENCE [LARGE SCALE GENOMIC DNA]</scope>
    <source>
        <strain evidence="3">ATCC 51521 / SW</strain>
    </source>
</reference>
<dbReference type="EMBL" id="CP000613">
    <property type="protein sequence ID" value="ACJ00317.1"/>
    <property type="molecule type" value="Genomic_DNA"/>
</dbReference>
<organism evidence="2 3">
    <name type="scientific">Rhodospirillum centenum (strain ATCC 51521 / SW)</name>
    <dbReference type="NCBI Taxonomy" id="414684"/>
    <lineage>
        <taxon>Bacteria</taxon>
        <taxon>Pseudomonadati</taxon>
        <taxon>Pseudomonadota</taxon>
        <taxon>Alphaproteobacteria</taxon>
        <taxon>Rhodospirillales</taxon>
        <taxon>Rhodospirillaceae</taxon>
        <taxon>Rhodospirillum</taxon>
    </lineage>
</organism>
<feature type="region of interest" description="Disordered" evidence="1">
    <location>
        <begin position="1"/>
        <end position="21"/>
    </location>
</feature>
<dbReference type="STRING" id="414684.RC1_2949"/>
<evidence type="ECO:0000313" key="3">
    <source>
        <dbReference type="Proteomes" id="UP000001591"/>
    </source>
</evidence>
<proteinExistence type="predicted"/>
<dbReference type="AlphaFoldDB" id="B6IVJ3"/>
<protein>
    <submittedName>
        <fullName evidence="2">Uncharacterized protein</fullName>
    </submittedName>
</protein>
<name>B6IVJ3_RHOCS</name>
<gene>
    <name evidence="2" type="ordered locus">RC1_2949</name>
</gene>
<dbReference type="Proteomes" id="UP000001591">
    <property type="component" value="Chromosome"/>
</dbReference>
<sequence>MGVDTRSDNRDKAGCGISNDGTMYRPDLDDLDAVIAIARRRPKPAVQGLLTFGTS</sequence>
<dbReference type="KEGG" id="rce:RC1_2949"/>
<evidence type="ECO:0000313" key="2">
    <source>
        <dbReference type="EMBL" id="ACJ00317.1"/>
    </source>
</evidence>
<accession>B6IVJ3</accession>
<feature type="compositionally biased region" description="Basic and acidic residues" evidence="1">
    <location>
        <begin position="1"/>
        <end position="13"/>
    </location>
</feature>
<dbReference type="HOGENOM" id="CLU_3029406_0_0_5"/>
<keyword evidence="3" id="KW-1185">Reference proteome</keyword>
<evidence type="ECO:0000256" key="1">
    <source>
        <dbReference type="SAM" id="MobiDB-lite"/>
    </source>
</evidence>